<organism evidence="2 3">
    <name type="scientific">Thiothrix lacustris</name>
    <dbReference type="NCBI Taxonomy" id="525917"/>
    <lineage>
        <taxon>Bacteria</taxon>
        <taxon>Pseudomonadati</taxon>
        <taxon>Pseudomonadota</taxon>
        <taxon>Gammaproteobacteria</taxon>
        <taxon>Thiotrichales</taxon>
        <taxon>Thiotrichaceae</taxon>
        <taxon>Thiothrix</taxon>
    </lineage>
</organism>
<sequence>MLINKIGSVLGLSIAFSTPSMAASEQEVDLGKFLEQASQACERHDDLALQQASHELRQHIKRLPNLSIAKQQYVEQWLFLFQYGVCRPEQIKQKNSANTSANTIVQPQPTVATKGAANFSASVGYVDNINAGTRHERLNVNNPFGEGEIELQVGQGNLPIASAVVGARGTYQTLNTHGGLDYVAAMQQLYTEASTQNMTGFAAGRQWQAGVHGNEAHLAFVSDAQGNSRASLSGRYQKALGEASQVPRILDTGIRYDVYPEQAEQNAAVVDVRLQQPRALPQGGQLLLGTSLSYNHALGERPGGDRVELAVSNLWQGEAFMGGWQPQVNATLAYQRDLKPYNQALFGESTRNQVRAEVGLGLSKTVLNNKRLSIKYTIDRTNDSGVALFDLPVGNAVTVAIDGRFGK</sequence>
<feature type="chain" id="PRO_5012056111" description="Autotransporter domain-containing protein" evidence="1">
    <location>
        <begin position="23"/>
        <end position="407"/>
    </location>
</feature>
<proteinExistence type="predicted"/>
<protein>
    <recommendedName>
        <fullName evidence="4">Autotransporter domain-containing protein</fullName>
    </recommendedName>
</protein>
<dbReference type="EMBL" id="MTEJ01000124">
    <property type="protein sequence ID" value="OQX10064.1"/>
    <property type="molecule type" value="Genomic_DNA"/>
</dbReference>
<evidence type="ECO:0000313" key="2">
    <source>
        <dbReference type="EMBL" id="OQX10064.1"/>
    </source>
</evidence>
<reference evidence="2 3" key="1">
    <citation type="submission" date="2017-01" db="EMBL/GenBank/DDBJ databases">
        <title>Novel large sulfur bacteria in the metagenomes of groundwater-fed chemosynthetic microbial mats in the Lake Huron basin.</title>
        <authorList>
            <person name="Sharrar A.M."/>
            <person name="Flood B.E."/>
            <person name="Bailey J.V."/>
            <person name="Jones D.S."/>
            <person name="Biddanda B."/>
            <person name="Ruberg S.A."/>
            <person name="Marcus D.N."/>
            <person name="Dick G.J."/>
        </authorList>
    </citation>
    <scope>NUCLEOTIDE SEQUENCE [LARGE SCALE GENOMIC DNA]</scope>
    <source>
        <strain evidence="2">A8</strain>
    </source>
</reference>
<keyword evidence="1" id="KW-0732">Signal</keyword>
<comment type="caution">
    <text evidence="2">The sequence shown here is derived from an EMBL/GenBank/DDBJ whole genome shotgun (WGS) entry which is preliminary data.</text>
</comment>
<name>A0A1Y1QNW8_9GAMM</name>
<dbReference type="AlphaFoldDB" id="A0A1Y1QNW8"/>
<accession>A0A1Y1QNW8</accession>
<evidence type="ECO:0000313" key="3">
    <source>
        <dbReference type="Proteomes" id="UP000192491"/>
    </source>
</evidence>
<evidence type="ECO:0008006" key="4">
    <source>
        <dbReference type="Google" id="ProtNLM"/>
    </source>
</evidence>
<gene>
    <name evidence="2" type="ORF">BWK73_21235</name>
</gene>
<dbReference type="Proteomes" id="UP000192491">
    <property type="component" value="Unassembled WGS sequence"/>
</dbReference>
<evidence type="ECO:0000256" key="1">
    <source>
        <dbReference type="SAM" id="SignalP"/>
    </source>
</evidence>
<feature type="signal peptide" evidence="1">
    <location>
        <begin position="1"/>
        <end position="22"/>
    </location>
</feature>